<feature type="region of interest" description="Disordered" evidence="1">
    <location>
        <begin position="34"/>
        <end position="54"/>
    </location>
</feature>
<dbReference type="AlphaFoldDB" id="A0A0A9GC60"/>
<accession>A0A0A9GC60</accession>
<evidence type="ECO:0008006" key="3">
    <source>
        <dbReference type="Google" id="ProtNLM"/>
    </source>
</evidence>
<evidence type="ECO:0000313" key="2">
    <source>
        <dbReference type="EMBL" id="JAE20101.1"/>
    </source>
</evidence>
<protein>
    <recommendedName>
        <fullName evidence="3">Transposase MuDR plant domain-containing protein</fullName>
    </recommendedName>
</protein>
<evidence type="ECO:0000256" key="1">
    <source>
        <dbReference type="SAM" id="MobiDB-lite"/>
    </source>
</evidence>
<proteinExistence type="predicted"/>
<name>A0A0A9GC60_ARUDO</name>
<sequence length="98" mass="11333">MDDVDIFMKDHEVFVSLGLRVEDEAARLNMEQDGLGQIDHDAQIPVDDNANDEPMFATDKENLKIKEGETFPTMQDFRMALRQYAIKKDTNIELYHIS</sequence>
<reference evidence="2" key="2">
    <citation type="journal article" date="2015" name="Data Brief">
        <title>Shoot transcriptome of the giant reed, Arundo donax.</title>
        <authorList>
            <person name="Barrero R.A."/>
            <person name="Guerrero F.D."/>
            <person name="Moolhuijzen P."/>
            <person name="Goolsby J.A."/>
            <person name="Tidwell J."/>
            <person name="Bellgard S.E."/>
            <person name="Bellgard M.I."/>
        </authorList>
    </citation>
    <scope>NUCLEOTIDE SEQUENCE</scope>
    <source>
        <tissue evidence="2">Shoot tissue taken approximately 20 cm above the soil surface</tissue>
    </source>
</reference>
<organism evidence="2">
    <name type="scientific">Arundo donax</name>
    <name type="common">Giant reed</name>
    <name type="synonym">Donax arundinaceus</name>
    <dbReference type="NCBI Taxonomy" id="35708"/>
    <lineage>
        <taxon>Eukaryota</taxon>
        <taxon>Viridiplantae</taxon>
        <taxon>Streptophyta</taxon>
        <taxon>Embryophyta</taxon>
        <taxon>Tracheophyta</taxon>
        <taxon>Spermatophyta</taxon>
        <taxon>Magnoliopsida</taxon>
        <taxon>Liliopsida</taxon>
        <taxon>Poales</taxon>
        <taxon>Poaceae</taxon>
        <taxon>PACMAD clade</taxon>
        <taxon>Arundinoideae</taxon>
        <taxon>Arundineae</taxon>
        <taxon>Arundo</taxon>
    </lineage>
</organism>
<dbReference type="EMBL" id="GBRH01177795">
    <property type="protein sequence ID" value="JAE20101.1"/>
    <property type="molecule type" value="Transcribed_RNA"/>
</dbReference>
<reference evidence="2" key="1">
    <citation type="submission" date="2014-09" db="EMBL/GenBank/DDBJ databases">
        <authorList>
            <person name="Magalhaes I.L.F."/>
            <person name="Oliveira U."/>
            <person name="Santos F.R."/>
            <person name="Vidigal T.H.D.A."/>
            <person name="Brescovit A.D."/>
            <person name="Santos A.J."/>
        </authorList>
    </citation>
    <scope>NUCLEOTIDE SEQUENCE</scope>
    <source>
        <tissue evidence="2">Shoot tissue taken approximately 20 cm above the soil surface</tissue>
    </source>
</reference>